<evidence type="ECO:0000256" key="4">
    <source>
        <dbReference type="SAM" id="Coils"/>
    </source>
</evidence>
<feature type="domain" description="TRIM8/14/16/25/29/45/65 coiled-coil region" evidence="6">
    <location>
        <begin position="568"/>
        <end position="708"/>
    </location>
</feature>
<keyword evidence="1" id="KW-0479">Metal-binding</keyword>
<feature type="compositionally biased region" description="Low complexity" evidence="5">
    <location>
        <begin position="803"/>
        <end position="824"/>
    </location>
</feature>
<name>A0ABR3NV61_9TELE</name>
<feature type="compositionally biased region" description="Basic and acidic residues" evidence="5">
    <location>
        <begin position="852"/>
        <end position="866"/>
    </location>
</feature>
<dbReference type="EMBL" id="JAYMGO010000002">
    <property type="protein sequence ID" value="KAL1280809.1"/>
    <property type="molecule type" value="Genomic_DNA"/>
</dbReference>
<feature type="coiled-coil region" evidence="4">
    <location>
        <begin position="361"/>
        <end position="402"/>
    </location>
</feature>
<evidence type="ECO:0000313" key="7">
    <source>
        <dbReference type="EMBL" id="KAL1280809.1"/>
    </source>
</evidence>
<accession>A0ABR3NV61</accession>
<feature type="compositionally biased region" description="Basic and acidic residues" evidence="5">
    <location>
        <begin position="793"/>
        <end position="802"/>
    </location>
</feature>
<feature type="compositionally biased region" description="Basic and acidic residues" evidence="5">
    <location>
        <begin position="830"/>
        <end position="845"/>
    </location>
</feature>
<keyword evidence="8" id="KW-1185">Reference proteome</keyword>
<evidence type="ECO:0000259" key="6">
    <source>
        <dbReference type="Pfam" id="PF25600"/>
    </source>
</evidence>
<dbReference type="InterPro" id="IPR008408">
    <property type="entry name" value="BASP1"/>
</dbReference>
<reference evidence="7 8" key="1">
    <citation type="submission" date="2023-09" db="EMBL/GenBank/DDBJ databases">
        <authorList>
            <person name="Wang M."/>
        </authorList>
    </citation>
    <scope>NUCLEOTIDE SEQUENCE [LARGE SCALE GENOMIC DNA]</scope>
    <source>
        <strain evidence="7">GT-2023</strain>
        <tissue evidence="7">Liver</tissue>
    </source>
</reference>
<dbReference type="Proteomes" id="UP001558613">
    <property type="component" value="Unassembled WGS sequence"/>
</dbReference>
<sequence>MLDEHKNHDTVSAAAERTEKQRQLGEMQRKYQQTIQERQNELKELREAVESHKRSAQTAVEDSERIFTELIRSIERSRSEVTQLIRDQEKAAVSRAEEQMEQMEQEIEDLRRRDAELEQLLHTDHHIHFLQSFQSLSVPPETTDTPSITVSSHLSFDDVVSAERSLKQRHLEDTQRTNQQRIRERQKELKELRETIESHKRSAQTAVKNSERLFTELIRYIKRSRSEVTQLIRDQEKGAVSRAEERLKQLEQEIEDLKRKDAELEQLSYTDRHIHFLQIFQSLSVPPGSTDSPSITVSSHLSFDDVGKSVSDLRDKLEHFCREEIEMLSGRVGNINIIPFEPETHEDFLQYSCQLTLDPNTRQLEDTQRANQQRIQETQKELKELRETIESHKCSAQTAVKNSERNFTELIRSIKRSRSEVTQLIRDQEKAAVSRAEERLKRLEQEIEDLRNRDAELEQLLHTDHHIHFLQSFQSFSVPAGSTDSPRITVSSHLSFDDVGKSVSDLRDKLEHFCREEIEMLSGRVGNINIIPSEPETREDFLQYSSAAERTEKQKQLGEMQSTYQQRIQERERELEELREAVESHKCSAQTALEDNERIFTELIRSIERSRSEVTQLIRDQEKAEVSRAEEQMERLEQEIKDLRRRDAELEQLSYIDHHIHFFQSFLSLSVPPESTDTPSITVSSRLSFDDVSKSVSHLREKLEHFCREEVERIHDRAKYIEIITTPECKTRDEFLQYFFQFTVDSNTESPPPTARGKMGGKLSKKKKGYNVNDEKAKEKDAKTEGASAEEGEAPKENKEDAPAATETTNDTAAAAKEATPTAESNSTAPKEEEKNAAPAKKEEPAANAKASDAKASEPAKAEPAKSPDAPPAKAEEKSATSAAPANEKEPAPAAKDPAPPVATATESKPDAESKKTEAPPAKESTPAEPITTESSPAPNKEQAVAVQD</sequence>
<evidence type="ECO:0000313" key="8">
    <source>
        <dbReference type="Proteomes" id="UP001558613"/>
    </source>
</evidence>
<organism evidence="7 8">
    <name type="scientific">Cirrhinus molitorella</name>
    <name type="common">mud carp</name>
    <dbReference type="NCBI Taxonomy" id="172907"/>
    <lineage>
        <taxon>Eukaryota</taxon>
        <taxon>Metazoa</taxon>
        <taxon>Chordata</taxon>
        <taxon>Craniata</taxon>
        <taxon>Vertebrata</taxon>
        <taxon>Euteleostomi</taxon>
        <taxon>Actinopterygii</taxon>
        <taxon>Neopterygii</taxon>
        <taxon>Teleostei</taxon>
        <taxon>Ostariophysi</taxon>
        <taxon>Cypriniformes</taxon>
        <taxon>Cyprinidae</taxon>
        <taxon>Labeoninae</taxon>
        <taxon>Labeonini</taxon>
        <taxon>Cirrhinus</taxon>
    </lineage>
</organism>
<feature type="domain" description="TRIM8/14/16/25/29/45/65 coiled-coil region" evidence="6">
    <location>
        <begin position="182"/>
        <end position="322"/>
    </location>
</feature>
<evidence type="ECO:0000256" key="3">
    <source>
        <dbReference type="ARBA" id="ARBA00022833"/>
    </source>
</evidence>
<dbReference type="PANTHER" id="PTHR25465">
    <property type="entry name" value="B-BOX DOMAIN CONTAINING"/>
    <property type="match status" value="1"/>
</dbReference>
<evidence type="ECO:0000256" key="1">
    <source>
        <dbReference type="ARBA" id="ARBA00022723"/>
    </source>
</evidence>
<keyword evidence="3" id="KW-0862">Zinc</keyword>
<dbReference type="Pfam" id="PF05466">
    <property type="entry name" value="BASP1"/>
    <property type="match status" value="1"/>
</dbReference>
<feature type="region of interest" description="Disordered" evidence="5">
    <location>
        <begin position="1"/>
        <end position="33"/>
    </location>
</feature>
<dbReference type="InterPro" id="IPR058030">
    <property type="entry name" value="TRIM8/14/16/25/29/45/65_CC"/>
</dbReference>
<feature type="coiled-coil region" evidence="4">
    <location>
        <begin position="619"/>
        <end position="653"/>
    </location>
</feature>
<feature type="coiled-coil region" evidence="4">
    <location>
        <begin position="561"/>
        <end position="595"/>
    </location>
</feature>
<feature type="compositionally biased region" description="Basic and acidic residues" evidence="5">
    <location>
        <begin position="16"/>
        <end position="29"/>
    </location>
</feature>
<feature type="compositionally biased region" description="Basic and acidic residues" evidence="5">
    <location>
        <begin position="908"/>
        <end position="918"/>
    </location>
</feature>
<feature type="domain" description="TRIM8/14/16/25/29/45/65 coiled-coil region" evidence="6">
    <location>
        <begin position="375"/>
        <end position="515"/>
    </location>
</feature>
<gene>
    <name evidence="7" type="ORF">QQF64_015409</name>
</gene>
<feature type="region of interest" description="Disordered" evidence="5">
    <location>
        <begin position="746"/>
        <end position="949"/>
    </location>
</feature>
<feature type="domain" description="TRIM8/14/16/25/29/45/65 coiled-coil region" evidence="6">
    <location>
        <begin position="35"/>
        <end position="174"/>
    </location>
</feature>
<proteinExistence type="predicted"/>
<feature type="coiled-coil region" evidence="4">
    <location>
        <begin position="175"/>
        <end position="209"/>
    </location>
</feature>
<keyword evidence="4" id="KW-0175">Coiled coil</keyword>
<dbReference type="PANTHER" id="PTHR25465:SF5">
    <property type="entry name" value="E3 UBIQUITIN_ISG15 LIGASE TRIM25-RELATED"/>
    <property type="match status" value="1"/>
</dbReference>
<feature type="coiled-coil region" evidence="4">
    <location>
        <begin position="426"/>
        <end position="460"/>
    </location>
</feature>
<feature type="coiled-coil region" evidence="4">
    <location>
        <begin position="233"/>
        <end position="270"/>
    </location>
</feature>
<protein>
    <recommendedName>
        <fullName evidence="6">TRIM8/14/16/25/29/45/65 coiled-coil region domain-containing protein</fullName>
    </recommendedName>
</protein>
<dbReference type="InterPro" id="IPR051051">
    <property type="entry name" value="E3_ubiq-ligase_TRIM/RNF"/>
</dbReference>
<feature type="coiled-coil region" evidence="4">
    <location>
        <begin position="86"/>
        <end position="120"/>
    </location>
</feature>
<dbReference type="Pfam" id="PF25600">
    <property type="entry name" value="TRIM_CC"/>
    <property type="match status" value="4"/>
</dbReference>
<evidence type="ECO:0000256" key="2">
    <source>
        <dbReference type="ARBA" id="ARBA00022771"/>
    </source>
</evidence>
<comment type="caution">
    <text evidence="7">The sequence shown here is derived from an EMBL/GenBank/DDBJ whole genome shotgun (WGS) entry which is preliminary data.</text>
</comment>
<feature type="compositionally biased region" description="Low complexity" evidence="5">
    <location>
        <begin position="880"/>
        <end position="906"/>
    </location>
</feature>
<evidence type="ECO:0000256" key="5">
    <source>
        <dbReference type="SAM" id="MobiDB-lite"/>
    </source>
</evidence>
<feature type="compositionally biased region" description="Basic and acidic residues" evidence="5">
    <location>
        <begin position="773"/>
        <end position="784"/>
    </location>
</feature>
<keyword evidence="2" id="KW-0863">Zinc-finger</keyword>